<dbReference type="EMBL" id="JRLW01000001">
    <property type="protein sequence ID" value="KGO90564.1"/>
    <property type="molecule type" value="Genomic_DNA"/>
</dbReference>
<evidence type="ECO:0000313" key="1">
    <source>
        <dbReference type="EMBL" id="KGO90564.1"/>
    </source>
</evidence>
<accession>A0A0A2ME63</accession>
<dbReference type="InterPro" id="IPR007358">
    <property type="entry name" value="Nucleoid_associated_NdpA"/>
</dbReference>
<gene>
    <name evidence="1" type="ORF">Q764_00120</name>
</gene>
<name>A0A0A2ME63_9FLAO</name>
<reference evidence="1 2" key="1">
    <citation type="submission" date="2013-09" db="EMBL/GenBank/DDBJ databases">
        <authorList>
            <person name="Zeng Z."/>
            <person name="Chen C."/>
        </authorList>
    </citation>
    <scope>NUCLEOTIDE SEQUENCE [LARGE SCALE GENOMIC DNA]</scope>
    <source>
        <strain evidence="1 2">GH29-5</strain>
    </source>
</reference>
<evidence type="ECO:0008006" key="3">
    <source>
        <dbReference type="Google" id="ProtNLM"/>
    </source>
</evidence>
<sequence>MINVENIEISRIIIHKVHKKREGEDFGTAEYSENLFRFGEAELETLKERIATAFSKNKRFFKLQIDDDEADSFYSYSLEMKNSSDEKFITKSKSIADLLAKSHDKKTIPSGLLLIMDGRINNKHFTLVIKAELQVAFTIRELNNQKLVELINDLFLSPAKDFYKIGFLLEENILASETNEKHSCYMYDDNFSSGKKDLAEYFYSTFLGFNSNSNDKLVTKNFYEDVFKFIDTNIQGFEDKRGLKNAINVLYRENTSGIINPQEFGEDHFTDELLRRFGTDIGSKYPNSFTKDLTLVDRKLHRGQIVLLDDLKIEGPQEALGNVSVMSGNNINYEQLRLQIENGEIKQIVTIKTEL</sequence>
<dbReference type="OrthoDB" id="1467727at2"/>
<dbReference type="STRING" id="1121899.GCA_000430025_00899"/>
<keyword evidence="2" id="KW-1185">Reference proteome</keyword>
<dbReference type="GO" id="GO:0009295">
    <property type="term" value="C:nucleoid"/>
    <property type="evidence" value="ECO:0007669"/>
    <property type="project" value="InterPro"/>
</dbReference>
<dbReference type="eggNOG" id="ENOG502Z97H">
    <property type="taxonomic scope" value="Bacteria"/>
</dbReference>
<dbReference type="Proteomes" id="UP000030121">
    <property type="component" value="Unassembled WGS sequence"/>
</dbReference>
<dbReference type="Pfam" id="PF04245">
    <property type="entry name" value="NA37"/>
    <property type="match status" value="1"/>
</dbReference>
<protein>
    <recommendedName>
        <fullName evidence="3">Nucleoid-associated protein NdpA</fullName>
    </recommendedName>
</protein>
<proteinExistence type="predicted"/>
<organism evidence="1 2">
    <name type="scientific">Flavobacterium suncheonense GH29-5 = DSM 17707</name>
    <dbReference type="NCBI Taxonomy" id="1121899"/>
    <lineage>
        <taxon>Bacteria</taxon>
        <taxon>Pseudomonadati</taxon>
        <taxon>Bacteroidota</taxon>
        <taxon>Flavobacteriia</taxon>
        <taxon>Flavobacteriales</taxon>
        <taxon>Flavobacteriaceae</taxon>
        <taxon>Flavobacterium</taxon>
    </lineage>
</organism>
<comment type="caution">
    <text evidence="1">The sequence shown here is derived from an EMBL/GenBank/DDBJ whole genome shotgun (WGS) entry which is preliminary data.</text>
</comment>
<dbReference type="AlphaFoldDB" id="A0A0A2ME63"/>
<dbReference type="RefSeq" id="WP_026979659.1">
    <property type="nucleotide sequence ID" value="NZ_AUCZ01000004.1"/>
</dbReference>
<evidence type="ECO:0000313" key="2">
    <source>
        <dbReference type="Proteomes" id="UP000030121"/>
    </source>
</evidence>